<gene>
    <name evidence="1" type="ORF">H2O73_21235</name>
</gene>
<evidence type="ECO:0008006" key="3">
    <source>
        <dbReference type="Google" id="ProtNLM"/>
    </source>
</evidence>
<feature type="non-terminal residue" evidence="1">
    <location>
        <position position="88"/>
    </location>
</feature>
<evidence type="ECO:0000313" key="2">
    <source>
        <dbReference type="Proteomes" id="UP000571701"/>
    </source>
</evidence>
<name>A0A7W2FVB4_9VIBR</name>
<evidence type="ECO:0000313" key="1">
    <source>
        <dbReference type="EMBL" id="MBA5764876.1"/>
    </source>
</evidence>
<dbReference type="Proteomes" id="UP000571701">
    <property type="component" value="Unassembled WGS sequence"/>
</dbReference>
<protein>
    <recommendedName>
        <fullName evidence="3">S9 family peptidase</fullName>
    </recommendedName>
</protein>
<dbReference type="AlphaFoldDB" id="A0A7W2FVB4"/>
<dbReference type="EMBL" id="JACFYF010000286">
    <property type="protein sequence ID" value="MBA5764876.1"/>
    <property type="molecule type" value="Genomic_DNA"/>
</dbReference>
<keyword evidence="2" id="KW-1185">Reference proteome</keyword>
<comment type="caution">
    <text evidence="1">The sequence shown here is derived from an EMBL/GenBank/DDBJ whole genome shotgun (WGS) entry which is preliminary data.</text>
</comment>
<organism evidence="1 2">
    <name type="scientific">Vibrio marinisediminis</name>
    <dbReference type="NCBI Taxonomy" id="2758441"/>
    <lineage>
        <taxon>Bacteria</taxon>
        <taxon>Pseudomonadati</taxon>
        <taxon>Pseudomonadota</taxon>
        <taxon>Gammaproteobacteria</taxon>
        <taxon>Vibrionales</taxon>
        <taxon>Vibrionaceae</taxon>
        <taxon>Vibrio</taxon>
    </lineage>
</organism>
<proteinExistence type="predicted"/>
<reference evidence="1 2" key="1">
    <citation type="submission" date="2020-07" db="EMBL/GenBank/DDBJ databases">
        <title>Vibrio marinisediminis sp. nov., isolated from marine sediment.</title>
        <authorList>
            <person name="Ji X."/>
        </authorList>
    </citation>
    <scope>NUCLEOTIDE SEQUENCE [LARGE SCALE GENOMIC DNA]</scope>
    <source>
        <strain evidence="1 2">404</strain>
    </source>
</reference>
<sequence>NEVRSFQAPLHRVDAVAVEGDHLLISDGSGMYQRVSRDGEALGEAFRLSVNLRDTDGLYVDNATSDFWVADDTAAEVVQIRQDGTTVR</sequence>
<accession>A0A7W2FVB4</accession>
<feature type="non-terminal residue" evidence="1">
    <location>
        <position position="1"/>
    </location>
</feature>